<feature type="compositionally biased region" description="Pro residues" evidence="1">
    <location>
        <begin position="23"/>
        <end position="32"/>
    </location>
</feature>
<keyword evidence="2" id="KW-0812">Transmembrane</keyword>
<accession>A0A0D0UV79</accession>
<feature type="region of interest" description="Disordered" evidence="1">
    <location>
        <begin position="1"/>
        <end position="82"/>
    </location>
</feature>
<name>A0A0D0UV79_9ACTN</name>
<keyword evidence="2" id="KW-1133">Transmembrane helix</keyword>
<gene>
    <name evidence="3" type="ORF">TK50_16930</name>
</gene>
<dbReference type="PATRIC" id="fig|47853.6.peg.3541"/>
<dbReference type="OrthoDB" id="3383453at2"/>
<sequence>MTQPPNGGATGSPSGPPSGDHTPGPPVGPVSPAPAGTGPFGAPAGPAPFGAPTAQPTPFGGPSGPGAGAIPPPPPGYPPYHAPVAPKQRRGVLVASIVAVLALLLCGGGGAAAFFTLRSTESGEGAKEPAVAVENFLTAVYRERDARKAAGYVCAAARDDRKITAKVTELKRYAEQYSDARFRWTSPKVDNQTGDRATVTTRVTMTTSDEKVADQDLRFTVVQKTGWWVCEIA</sequence>
<proteinExistence type="predicted"/>
<keyword evidence="2" id="KW-0472">Membrane</keyword>
<dbReference type="EMBL" id="JXSX01000002">
    <property type="protein sequence ID" value="KIR62672.1"/>
    <property type="molecule type" value="Genomic_DNA"/>
</dbReference>
<dbReference type="RefSeq" id="WP_043964932.1">
    <property type="nucleotide sequence ID" value="NZ_JBEZEN010000002.1"/>
</dbReference>
<dbReference type="AlphaFoldDB" id="A0A0D0UV79"/>
<evidence type="ECO:0000313" key="4">
    <source>
        <dbReference type="Proteomes" id="UP000032254"/>
    </source>
</evidence>
<protein>
    <recommendedName>
        <fullName evidence="5">Ig-like domain-containing protein</fullName>
    </recommendedName>
</protein>
<evidence type="ECO:0000313" key="3">
    <source>
        <dbReference type="EMBL" id="KIR62672.1"/>
    </source>
</evidence>
<feature type="transmembrane region" description="Helical" evidence="2">
    <location>
        <begin position="92"/>
        <end position="117"/>
    </location>
</feature>
<feature type="compositionally biased region" description="Low complexity" evidence="1">
    <location>
        <begin position="33"/>
        <end position="60"/>
    </location>
</feature>
<organism evidence="3 4">
    <name type="scientific">Micromonospora haikouensis</name>
    <dbReference type="NCBI Taxonomy" id="686309"/>
    <lineage>
        <taxon>Bacteria</taxon>
        <taxon>Bacillati</taxon>
        <taxon>Actinomycetota</taxon>
        <taxon>Actinomycetes</taxon>
        <taxon>Micromonosporales</taxon>
        <taxon>Micromonosporaceae</taxon>
        <taxon>Micromonospora</taxon>
    </lineage>
</organism>
<keyword evidence="4" id="KW-1185">Reference proteome</keyword>
<evidence type="ECO:0000256" key="1">
    <source>
        <dbReference type="SAM" id="MobiDB-lite"/>
    </source>
</evidence>
<feature type="compositionally biased region" description="Low complexity" evidence="1">
    <location>
        <begin position="1"/>
        <end position="22"/>
    </location>
</feature>
<reference evidence="3 4" key="1">
    <citation type="submission" date="2015-01" db="EMBL/GenBank/DDBJ databases">
        <title>Sequencing and annotation of Micromonospora carbonacea strain JXNU-1 genome.</title>
        <authorList>
            <person name="Long Z."/>
            <person name="Huang Y."/>
            <person name="Jiang Y."/>
        </authorList>
    </citation>
    <scope>NUCLEOTIDE SEQUENCE [LARGE SCALE GENOMIC DNA]</scope>
    <source>
        <strain evidence="3 4">JXNU-1</strain>
    </source>
</reference>
<evidence type="ECO:0000256" key="2">
    <source>
        <dbReference type="SAM" id="Phobius"/>
    </source>
</evidence>
<dbReference type="Proteomes" id="UP000032254">
    <property type="component" value="Unassembled WGS sequence"/>
</dbReference>
<comment type="caution">
    <text evidence="3">The sequence shown here is derived from an EMBL/GenBank/DDBJ whole genome shotgun (WGS) entry which is preliminary data.</text>
</comment>
<feature type="compositionally biased region" description="Pro residues" evidence="1">
    <location>
        <begin position="70"/>
        <end position="81"/>
    </location>
</feature>
<evidence type="ECO:0008006" key="5">
    <source>
        <dbReference type="Google" id="ProtNLM"/>
    </source>
</evidence>
<dbReference type="GeneID" id="301305742"/>